<evidence type="ECO:0000313" key="1">
    <source>
        <dbReference type="EMBL" id="RMJ10899.1"/>
    </source>
</evidence>
<protein>
    <recommendedName>
        <fullName evidence="3">VOC domain-containing protein</fullName>
    </recommendedName>
</protein>
<organism evidence="1 2">
    <name type="scientific">Fusarium kuroshium</name>
    <dbReference type="NCBI Taxonomy" id="2010991"/>
    <lineage>
        <taxon>Eukaryota</taxon>
        <taxon>Fungi</taxon>
        <taxon>Dikarya</taxon>
        <taxon>Ascomycota</taxon>
        <taxon>Pezizomycotina</taxon>
        <taxon>Sordariomycetes</taxon>
        <taxon>Hypocreomycetidae</taxon>
        <taxon>Hypocreales</taxon>
        <taxon>Nectriaceae</taxon>
        <taxon>Fusarium</taxon>
        <taxon>Fusarium solani species complex</taxon>
    </lineage>
</organism>
<evidence type="ECO:0000313" key="2">
    <source>
        <dbReference type="Proteomes" id="UP000277212"/>
    </source>
</evidence>
<keyword evidence="2" id="KW-1185">Reference proteome</keyword>
<dbReference type="SUPFAM" id="SSF54593">
    <property type="entry name" value="Glyoxalase/Bleomycin resistance protein/Dihydroxybiphenyl dioxygenase"/>
    <property type="match status" value="2"/>
</dbReference>
<dbReference type="Proteomes" id="UP000277212">
    <property type="component" value="Unassembled WGS sequence"/>
</dbReference>
<sequence length="346" mass="39190">MSAASPISALFAVSLNPSNINESVEFYKDFGFIVDSGYDAVGDIPDEYFAARGVNKSNWERSIALRLPGDPYMHLILNSWTGLDNAPGWPAPYNQLGSRAITLLVGDAIAELARVRSQFPGVRILHDPIRIQRRWGVTTSVLLLDPESVFLELISIEHAPDSPYNPLNVKKPAFEEKQWLHFMVSCSNFDETEPFYKSFGMEHDAGVDFRPGVGFHPVGYDAFKAQMRDAFGFLMENSKGVAFLRSKSDTSSSMHLELCRHVPGSLKNPDDHPTWSQKGISRYCFKVDNYKACLEHQKARGSKIYVEDQRGCLEWGDTQWFFTGDPDGNILTQEQWFPTRYWGERD</sequence>
<name>A0A3M2S090_9HYPO</name>
<evidence type="ECO:0008006" key="3">
    <source>
        <dbReference type="Google" id="ProtNLM"/>
    </source>
</evidence>
<dbReference type="OrthoDB" id="5217716at2759"/>
<reference evidence="1 2" key="1">
    <citation type="submission" date="2017-06" db="EMBL/GenBank/DDBJ databases">
        <title>Comparative genomic analysis of Ambrosia Fusariam Clade fungi.</title>
        <authorList>
            <person name="Stajich J.E."/>
            <person name="Carrillo J."/>
            <person name="Kijimoto T."/>
            <person name="Eskalen A."/>
            <person name="O'Donnell K."/>
            <person name="Kasson M."/>
        </authorList>
    </citation>
    <scope>NUCLEOTIDE SEQUENCE [LARGE SCALE GENOMIC DNA]</scope>
    <source>
        <strain evidence="1">UCR3666</strain>
    </source>
</reference>
<comment type="caution">
    <text evidence="1">The sequence shown here is derived from an EMBL/GenBank/DDBJ whole genome shotgun (WGS) entry which is preliminary data.</text>
</comment>
<dbReference type="Gene3D" id="3.10.180.10">
    <property type="entry name" value="2,3-Dihydroxybiphenyl 1,2-Dioxygenase, domain 1"/>
    <property type="match status" value="2"/>
</dbReference>
<dbReference type="EMBL" id="NKUJ01000186">
    <property type="protein sequence ID" value="RMJ10899.1"/>
    <property type="molecule type" value="Genomic_DNA"/>
</dbReference>
<dbReference type="AlphaFoldDB" id="A0A3M2S090"/>
<gene>
    <name evidence="1" type="ORF">CDV36_009478</name>
</gene>
<accession>A0A3M2S090</accession>
<dbReference type="InterPro" id="IPR029068">
    <property type="entry name" value="Glyas_Bleomycin-R_OHBP_Dase"/>
</dbReference>
<proteinExistence type="predicted"/>